<sequence length="319" mass="34844">MTEEIERGRHAQNPSEIPATGWRDVLWRVYTGTSDNNIFLVAGGVTFYLLLAVVPGLAAFVSLFGLFADPVAISEHIASLRGVLPSEGIKLLQSELDALLLQERGTLTFGFLLSYVFTFWITNNSVKAMLGALNVAYDEIEKRSFIQLTLASFAFTLAAMATVIVILTAIATIQVTNSAESPLHSSVLRILQWPVLMIMVALGLAVLYRYGPSRSSPKWRWVSWGSTLATVVWIASSFAFTMYLENFANYNATYGSLGALVGFLFWVWISVLIVIVGASLNAEMERQTAKDTTDPPDQEMGKRGAVVADTLGTTADGLK</sequence>
<feature type="transmembrane region" description="Helical" evidence="6">
    <location>
        <begin position="144"/>
        <end position="170"/>
    </location>
</feature>
<dbReference type="NCBIfam" id="TIGR00765">
    <property type="entry name" value="yihY_not_rbn"/>
    <property type="match status" value="1"/>
</dbReference>
<comment type="caution">
    <text evidence="7">The sequence shown here is derived from an EMBL/GenBank/DDBJ whole genome shotgun (WGS) entry which is preliminary data.</text>
</comment>
<keyword evidence="8" id="KW-1185">Reference proteome</keyword>
<evidence type="ECO:0000256" key="5">
    <source>
        <dbReference type="ARBA" id="ARBA00023136"/>
    </source>
</evidence>
<evidence type="ECO:0000313" key="8">
    <source>
        <dbReference type="Proteomes" id="UP001255416"/>
    </source>
</evidence>
<dbReference type="EMBL" id="JASMWN010000037">
    <property type="protein sequence ID" value="MDU9006946.1"/>
    <property type="molecule type" value="Genomic_DNA"/>
</dbReference>
<evidence type="ECO:0000256" key="3">
    <source>
        <dbReference type="ARBA" id="ARBA00022692"/>
    </source>
</evidence>
<dbReference type="PANTHER" id="PTHR30213:SF0">
    <property type="entry name" value="UPF0761 MEMBRANE PROTEIN YIHY"/>
    <property type="match status" value="1"/>
</dbReference>
<accession>A0ABU3VL95</accession>
<dbReference type="PANTHER" id="PTHR30213">
    <property type="entry name" value="INNER MEMBRANE PROTEIN YHJD"/>
    <property type="match status" value="1"/>
</dbReference>
<feature type="transmembrane region" description="Helical" evidence="6">
    <location>
        <begin position="190"/>
        <end position="210"/>
    </location>
</feature>
<keyword evidence="2" id="KW-1003">Cell membrane</keyword>
<dbReference type="InterPro" id="IPR017039">
    <property type="entry name" value="Virul_fac_BrkB"/>
</dbReference>
<feature type="transmembrane region" description="Helical" evidence="6">
    <location>
        <begin position="222"/>
        <end position="244"/>
    </location>
</feature>
<keyword evidence="3 6" id="KW-0812">Transmembrane</keyword>
<name>A0ABU3VL95_9RHOB</name>
<evidence type="ECO:0000256" key="2">
    <source>
        <dbReference type="ARBA" id="ARBA00022475"/>
    </source>
</evidence>
<comment type="subcellular location">
    <subcellularLocation>
        <location evidence="1">Cell membrane</location>
        <topology evidence="1">Multi-pass membrane protein</topology>
    </subcellularLocation>
</comment>
<reference evidence="8" key="1">
    <citation type="submission" date="2023-05" db="EMBL/GenBank/DDBJ databases">
        <title>Sedimentitalea sp. nov. JM2-8.</title>
        <authorList>
            <person name="Huang J."/>
        </authorList>
    </citation>
    <scope>NUCLEOTIDE SEQUENCE [LARGE SCALE GENOMIC DNA]</scope>
    <source>
        <strain evidence="8">KHS03</strain>
    </source>
</reference>
<dbReference type="RefSeq" id="WP_316782389.1">
    <property type="nucleotide sequence ID" value="NZ_JASMWN010000037.1"/>
</dbReference>
<evidence type="ECO:0000313" key="7">
    <source>
        <dbReference type="EMBL" id="MDU9006946.1"/>
    </source>
</evidence>
<evidence type="ECO:0000256" key="6">
    <source>
        <dbReference type="SAM" id="Phobius"/>
    </source>
</evidence>
<keyword evidence="4 6" id="KW-1133">Transmembrane helix</keyword>
<protein>
    <submittedName>
        <fullName evidence="7">YihY/virulence factor BrkB family protein</fullName>
    </submittedName>
</protein>
<feature type="transmembrane region" description="Helical" evidence="6">
    <location>
        <begin position="38"/>
        <end position="67"/>
    </location>
</feature>
<feature type="transmembrane region" description="Helical" evidence="6">
    <location>
        <begin position="105"/>
        <end position="123"/>
    </location>
</feature>
<dbReference type="Pfam" id="PF03631">
    <property type="entry name" value="Virul_fac_BrkB"/>
    <property type="match status" value="1"/>
</dbReference>
<organism evidence="7 8">
    <name type="scientific">Sedimentitalea todarodis</name>
    <dbReference type="NCBI Taxonomy" id="1631240"/>
    <lineage>
        <taxon>Bacteria</taxon>
        <taxon>Pseudomonadati</taxon>
        <taxon>Pseudomonadota</taxon>
        <taxon>Alphaproteobacteria</taxon>
        <taxon>Rhodobacterales</taxon>
        <taxon>Paracoccaceae</taxon>
        <taxon>Sedimentitalea</taxon>
    </lineage>
</organism>
<feature type="transmembrane region" description="Helical" evidence="6">
    <location>
        <begin position="256"/>
        <end position="280"/>
    </location>
</feature>
<gene>
    <name evidence="7" type="ORF">QO231_24260</name>
</gene>
<dbReference type="Proteomes" id="UP001255416">
    <property type="component" value="Unassembled WGS sequence"/>
</dbReference>
<evidence type="ECO:0000256" key="4">
    <source>
        <dbReference type="ARBA" id="ARBA00022989"/>
    </source>
</evidence>
<keyword evidence="5 6" id="KW-0472">Membrane</keyword>
<dbReference type="PIRSF" id="PIRSF035875">
    <property type="entry name" value="RNase_BN"/>
    <property type="match status" value="1"/>
</dbReference>
<evidence type="ECO:0000256" key="1">
    <source>
        <dbReference type="ARBA" id="ARBA00004651"/>
    </source>
</evidence>
<proteinExistence type="predicted"/>